<dbReference type="SMART" id="SM00729">
    <property type="entry name" value="Elp3"/>
    <property type="match status" value="1"/>
</dbReference>
<dbReference type="GO" id="GO:0046872">
    <property type="term" value="F:metal ion binding"/>
    <property type="evidence" value="ECO:0007669"/>
    <property type="project" value="UniProtKB-KW"/>
</dbReference>
<evidence type="ECO:0000256" key="10">
    <source>
        <dbReference type="ARBA" id="ARBA00022723"/>
    </source>
</evidence>
<dbReference type="InterPro" id="IPR013848">
    <property type="entry name" value="Methylthiotransferase_N"/>
</dbReference>
<dbReference type="STRING" id="4781.A0A0P1AL46"/>
<evidence type="ECO:0000259" key="16">
    <source>
        <dbReference type="PROSITE" id="PS51918"/>
    </source>
</evidence>
<dbReference type="Proteomes" id="UP000054928">
    <property type="component" value="Unassembled WGS sequence"/>
</dbReference>
<keyword evidence="11" id="KW-0408">Iron</keyword>
<keyword evidence="9" id="KW-0819">tRNA processing</keyword>
<comment type="cofactor">
    <cofactor evidence="1">
        <name>[4Fe-4S] cluster</name>
        <dbReference type="ChEBI" id="CHEBI:49883"/>
    </cofactor>
</comment>
<evidence type="ECO:0000256" key="5">
    <source>
        <dbReference type="ARBA" id="ARBA00018810"/>
    </source>
</evidence>
<keyword evidence="10" id="KW-0479">Metal-binding</keyword>
<dbReference type="PROSITE" id="PS51918">
    <property type="entry name" value="RADICAL_SAM"/>
    <property type="match status" value="1"/>
</dbReference>
<reference evidence="18" key="1">
    <citation type="submission" date="2014-09" db="EMBL/GenBank/DDBJ databases">
        <authorList>
            <person name="Sharma Rahul"/>
            <person name="Thines Marco"/>
        </authorList>
    </citation>
    <scope>NUCLEOTIDE SEQUENCE [LARGE SCALE GENOMIC DNA]</scope>
</reference>
<evidence type="ECO:0000256" key="9">
    <source>
        <dbReference type="ARBA" id="ARBA00022694"/>
    </source>
</evidence>
<dbReference type="SUPFAM" id="SSF102114">
    <property type="entry name" value="Radical SAM enzymes"/>
    <property type="match status" value="1"/>
</dbReference>
<dbReference type="InterPro" id="IPR006466">
    <property type="entry name" value="MiaB-like_arc_euk"/>
</dbReference>
<dbReference type="SFLD" id="SFLDG01082">
    <property type="entry name" value="B12-binding_domain_containing"/>
    <property type="match status" value="1"/>
</dbReference>
<dbReference type="EC" id="2.8.4.5" evidence="4"/>
<dbReference type="Pfam" id="PF00919">
    <property type="entry name" value="UPF0004"/>
    <property type="match status" value="1"/>
</dbReference>
<dbReference type="PROSITE" id="PS01278">
    <property type="entry name" value="MTTASE_RADICAL"/>
    <property type="match status" value="1"/>
</dbReference>
<dbReference type="PROSITE" id="PS51449">
    <property type="entry name" value="MTTASE_N"/>
    <property type="match status" value="1"/>
</dbReference>
<evidence type="ECO:0000256" key="4">
    <source>
        <dbReference type="ARBA" id="ARBA00013273"/>
    </source>
</evidence>
<dbReference type="FunFam" id="3.40.50.12160:FF:000009">
    <property type="entry name" value="threonylcarbamoyladenosine tRNA methylthiotransferase"/>
    <property type="match status" value="1"/>
</dbReference>
<dbReference type="Gene3D" id="3.40.50.12160">
    <property type="entry name" value="Methylthiotransferase, N-terminal domain"/>
    <property type="match status" value="1"/>
</dbReference>
<evidence type="ECO:0000313" key="18">
    <source>
        <dbReference type="Proteomes" id="UP000054928"/>
    </source>
</evidence>
<sequence length="633" mass="69968">MDDIEDMINEEELDRAVLSSVRTPMVAPKPHFQEISKVSMDNSINSINTADGDSESMKLHVPGTQLIWMKTYGCSHNVSDSEYMQGVLASYGYRFTESPDIAQLWLLNSCTVKDPSQAAFMHLVIKGRKQNKAVVVAGCVPQADRHLKGLEGVSIVGIQQVDRVVEVVEETLKGHVVRLLSKNRLPELDLPKIRKNPMVEIIPLSTGCLGACTYCKTRHARGKLGSYTPEVIVSRAQSVINEGVTEIWLSSEDTGAYGIDIDTDLPALLHKLLQVLPDGVMLRVGMTNPPYILNHLDAIAEVLNHDRVYSFLHVPVQSGSDDVLQAMNREYTVAEFCRVADELLAKVPDLTLATDIICGFPTELEKHFDETMKLVEKYRFHIMNISQFYPRPGTPAAKMKRIPTQVVKTRSRKLTKLFEGFDPYHHLVGTNDKVWINTEVSDDKKYTVAHTKNYTKVLLPRDDSLIGCTAEVHVITAARFHVVGKVISQSQPVTAAAAAVREHICNSQKDLSVKRLSLMSDATAAGDMTDGYNRAHKGNDNCCGNEESCEGSKVGCSFGGEDSFETCGSNSNEKRAVAKELFRKNKDENVSVSTITNMVAKWSNLNTDKVTLAALATLVVSTSFVAARLITRK</sequence>
<dbReference type="GO" id="GO:0035598">
    <property type="term" value="F:tRNA (N(6)-L-threonylcarbamoyladenosine(37)-C(2))-methylthiotransferase activity"/>
    <property type="evidence" value="ECO:0007669"/>
    <property type="project" value="UniProtKB-EC"/>
</dbReference>
<dbReference type="AlphaFoldDB" id="A0A0P1AL46"/>
<organism evidence="17 18">
    <name type="scientific">Plasmopara halstedii</name>
    <name type="common">Downy mildew of sunflower</name>
    <dbReference type="NCBI Taxonomy" id="4781"/>
    <lineage>
        <taxon>Eukaryota</taxon>
        <taxon>Sar</taxon>
        <taxon>Stramenopiles</taxon>
        <taxon>Oomycota</taxon>
        <taxon>Peronosporomycetes</taxon>
        <taxon>Peronosporales</taxon>
        <taxon>Peronosporaceae</taxon>
        <taxon>Plasmopara</taxon>
    </lineage>
</organism>
<evidence type="ECO:0000256" key="2">
    <source>
        <dbReference type="ARBA" id="ARBA00002399"/>
    </source>
</evidence>
<evidence type="ECO:0000256" key="7">
    <source>
        <dbReference type="ARBA" id="ARBA00022679"/>
    </source>
</evidence>
<keyword evidence="8" id="KW-0949">S-adenosyl-L-methionine</keyword>
<dbReference type="OMA" id="HYAYPTG"/>
<evidence type="ECO:0000256" key="12">
    <source>
        <dbReference type="ARBA" id="ARBA00023014"/>
    </source>
</evidence>
<evidence type="ECO:0000256" key="13">
    <source>
        <dbReference type="ARBA" id="ARBA00031213"/>
    </source>
</evidence>
<dbReference type="InterPro" id="IPR020612">
    <property type="entry name" value="Methylthiotransferase_CS"/>
</dbReference>
<dbReference type="RefSeq" id="XP_024578175.1">
    <property type="nucleotide sequence ID" value="XM_024727616.1"/>
</dbReference>
<evidence type="ECO:0000256" key="6">
    <source>
        <dbReference type="ARBA" id="ARBA00022485"/>
    </source>
</evidence>
<evidence type="ECO:0000259" key="15">
    <source>
        <dbReference type="PROSITE" id="PS51449"/>
    </source>
</evidence>
<keyword evidence="12" id="KW-0411">Iron-sulfur</keyword>
<name>A0A0P1AL46_PLAHL</name>
<dbReference type="GeneID" id="36407184"/>
<evidence type="ECO:0000256" key="3">
    <source>
        <dbReference type="ARBA" id="ARBA00008616"/>
    </source>
</evidence>
<evidence type="ECO:0000256" key="11">
    <source>
        <dbReference type="ARBA" id="ARBA00023004"/>
    </source>
</evidence>
<evidence type="ECO:0000313" key="17">
    <source>
        <dbReference type="EMBL" id="CEG41806.1"/>
    </source>
</evidence>
<dbReference type="GO" id="GO:0005783">
    <property type="term" value="C:endoplasmic reticulum"/>
    <property type="evidence" value="ECO:0007669"/>
    <property type="project" value="TreeGrafter"/>
</dbReference>
<feature type="domain" description="Radical SAM core" evidence="16">
    <location>
        <begin position="194"/>
        <end position="424"/>
    </location>
</feature>
<dbReference type="CDD" id="cd01335">
    <property type="entry name" value="Radical_SAM"/>
    <property type="match status" value="1"/>
</dbReference>
<keyword evidence="7" id="KW-0808">Transferase</keyword>
<dbReference type="InterPro" id="IPR007197">
    <property type="entry name" value="rSAM"/>
</dbReference>
<proteinExistence type="inferred from homology"/>
<dbReference type="NCBIfam" id="TIGR01578">
    <property type="entry name" value="MiaB-like-B"/>
    <property type="match status" value="1"/>
</dbReference>
<dbReference type="Pfam" id="PF04055">
    <property type="entry name" value="Radical_SAM"/>
    <property type="match status" value="1"/>
</dbReference>
<evidence type="ECO:0000256" key="1">
    <source>
        <dbReference type="ARBA" id="ARBA00001966"/>
    </source>
</evidence>
<comment type="function">
    <text evidence="2">Catalyzes the methylthiolation of N6-threonylcarbamoyladenosine (t(6)A), leading to the formation of 2-methylthio-N6-threonylcarbamoyladenosine (ms(2)t(6)A) at position 37 in tRNAs that read codons beginning with adenine.</text>
</comment>
<comment type="similarity">
    <text evidence="3">Belongs to the methylthiotransferase family. CDKAL1 subfamily.</text>
</comment>
<dbReference type="GO" id="GO:0051539">
    <property type="term" value="F:4 iron, 4 sulfur cluster binding"/>
    <property type="evidence" value="ECO:0007669"/>
    <property type="project" value="UniProtKB-KW"/>
</dbReference>
<dbReference type="EMBL" id="CCYD01000610">
    <property type="protein sequence ID" value="CEG41806.1"/>
    <property type="molecule type" value="Genomic_DNA"/>
</dbReference>
<dbReference type="PANTHER" id="PTHR11918">
    <property type="entry name" value="RADICAL SAM PROTEINS"/>
    <property type="match status" value="1"/>
</dbReference>
<feature type="domain" description="MTTase N-terminal" evidence="15">
    <location>
        <begin position="65"/>
        <end position="173"/>
    </location>
</feature>
<keyword evidence="18" id="KW-1185">Reference proteome</keyword>
<dbReference type="InterPro" id="IPR023404">
    <property type="entry name" value="rSAM_horseshoe"/>
</dbReference>
<dbReference type="InterPro" id="IPR058240">
    <property type="entry name" value="rSAM_sf"/>
</dbReference>
<dbReference type="InterPro" id="IPR038135">
    <property type="entry name" value="Methylthiotransferase_N_sf"/>
</dbReference>
<dbReference type="InterPro" id="IPR005839">
    <property type="entry name" value="Methylthiotransferase"/>
</dbReference>
<evidence type="ECO:0000256" key="14">
    <source>
        <dbReference type="ARBA" id="ARBA00051661"/>
    </source>
</evidence>
<comment type="catalytic activity">
    <reaction evidence="14">
        <text>N(6)-L-threonylcarbamoyladenosine(37) in tRNA + (sulfur carrier)-SH + AH2 + 2 S-adenosyl-L-methionine = 2-methylsulfanyl-N(6)-L-threonylcarbamoyladenosine(37) in tRNA + (sulfur carrier)-H + 5'-deoxyadenosine + L-methionine + A + S-adenosyl-L-homocysteine + 2 H(+)</text>
        <dbReference type="Rhea" id="RHEA:37075"/>
        <dbReference type="Rhea" id="RHEA-COMP:10163"/>
        <dbReference type="Rhea" id="RHEA-COMP:11092"/>
        <dbReference type="Rhea" id="RHEA-COMP:14737"/>
        <dbReference type="Rhea" id="RHEA-COMP:14739"/>
        <dbReference type="ChEBI" id="CHEBI:13193"/>
        <dbReference type="ChEBI" id="CHEBI:15378"/>
        <dbReference type="ChEBI" id="CHEBI:17319"/>
        <dbReference type="ChEBI" id="CHEBI:17499"/>
        <dbReference type="ChEBI" id="CHEBI:29917"/>
        <dbReference type="ChEBI" id="CHEBI:57844"/>
        <dbReference type="ChEBI" id="CHEBI:57856"/>
        <dbReference type="ChEBI" id="CHEBI:59789"/>
        <dbReference type="ChEBI" id="CHEBI:64428"/>
        <dbReference type="ChEBI" id="CHEBI:74418"/>
        <dbReference type="ChEBI" id="CHEBI:74420"/>
        <dbReference type="EC" id="2.8.4.5"/>
    </reaction>
</comment>
<dbReference type="InterPro" id="IPR006638">
    <property type="entry name" value="Elp3/MiaA/NifB-like_rSAM"/>
</dbReference>
<dbReference type="Gene3D" id="3.80.30.20">
    <property type="entry name" value="tm_1862 like domain"/>
    <property type="match status" value="1"/>
</dbReference>
<dbReference type="FunFam" id="3.80.30.20:FF:000002">
    <property type="entry name" value="threonylcarbamoyladenosine tRNA methylthiotransferase isoform X2"/>
    <property type="match status" value="1"/>
</dbReference>
<keyword evidence="6" id="KW-0004">4Fe-4S</keyword>
<accession>A0A0P1AL46</accession>
<dbReference type="OrthoDB" id="1730074at2759"/>
<dbReference type="NCBIfam" id="TIGR00089">
    <property type="entry name" value="MiaB/RimO family radical SAM methylthiotransferase"/>
    <property type="match status" value="1"/>
</dbReference>
<dbReference type="SFLD" id="SFLDS00029">
    <property type="entry name" value="Radical_SAM"/>
    <property type="match status" value="1"/>
</dbReference>
<evidence type="ECO:0000256" key="8">
    <source>
        <dbReference type="ARBA" id="ARBA00022691"/>
    </source>
</evidence>
<dbReference type="PANTHER" id="PTHR11918:SF45">
    <property type="entry name" value="THREONYLCARBAMOYLADENOSINE TRNA METHYLTHIOTRANSFERASE"/>
    <property type="match status" value="1"/>
</dbReference>
<protein>
    <recommendedName>
        <fullName evidence="5">Threonylcarbamoyladenosine tRNA methylthiotransferase</fullName>
        <ecNumber evidence="4">2.8.4.5</ecNumber>
    </recommendedName>
    <alternativeName>
        <fullName evidence="13">tRNA-t(6)A37 methylthiotransferase</fullName>
    </alternativeName>
</protein>